<dbReference type="OrthoDB" id="369870at2"/>
<dbReference type="Pfam" id="PF00892">
    <property type="entry name" value="EamA"/>
    <property type="match status" value="2"/>
</dbReference>
<keyword evidence="5 8" id="KW-0812">Transmembrane</keyword>
<gene>
    <name evidence="10" type="ORF">FHU29_003288</name>
</gene>
<evidence type="ECO:0000256" key="5">
    <source>
        <dbReference type="ARBA" id="ARBA00022692"/>
    </source>
</evidence>
<keyword evidence="3" id="KW-0813">Transport</keyword>
<dbReference type="InterPro" id="IPR037185">
    <property type="entry name" value="EmrE-like"/>
</dbReference>
<proteinExistence type="inferred from homology"/>
<dbReference type="SUPFAM" id="SSF103481">
    <property type="entry name" value="Multidrug resistance efflux transporter EmrE"/>
    <property type="match status" value="2"/>
</dbReference>
<feature type="domain" description="EamA" evidence="9">
    <location>
        <begin position="11"/>
        <end position="144"/>
    </location>
</feature>
<name>A0A839RR71_9ACTN</name>
<evidence type="ECO:0000256" key="3">
    <source>
        <dbReference type="ARBA" id="ARBA00022448"/>
    </source>
</evidence>
<dbReference type="AlphaFoldDB" id="A0A839RR71"/>
<feature type="transmembrane region" description="Helical" evidence="8">
    <location>
        <begin position="212"/>
        <end position="232"/>
    </location>
</feature>
<dbReference type="InterPro" id="IPR000620">
    <property type="entry name" value="EamA_dom"/>
</dbReference>
<comment type="similarity">
    <text evidence="2">Belongs to the EamA transporter family.</text>
</comment>
<evidence type="ECO:0000256" key="7">
    <source>
        <dbReference type="ARBA" id="ARBA00023136"/>
    </source>
</evidence>
<feature type="transmembrane region" description="Helical" evidence="8">
    <location>
        <begin position="104"/>
        <end position="121"/>
    </location>
</feature>
<dbReference type="InterPro" id="IPR004626">
    <property type="entry name" value="RarD"/>
</dbReference>
<dbReference type="Proteomes" id="UP000567922">
    <property type="component" value="Unassembled WGS sequence"/>
</dbReference>
<dbReference type="RefSeq" id="WP_064441439.1">
    <property type="nucleotide sequence ID" value="NZ_BDDI01000014.1"/>
</dbReference>
<keyword evidence="6 8" id="KW-1133">Transmembrane helix</keyword>
<evidence type="ECO:0000256" key="4">
    <source>
        <dbReference type="ARBA" id="ARBA00022475"/>
    </source>
</evidence>
<feature type="transmembrane region" description="Helical" evidence="8">
    <location>
        <begin position="267"/>
        <end position="288"/>
    </location>
</feature>
<evidence type="ECO:0000259" key="9">
    <source>
        <dbReference type="Pfam" id="PF00892"/>
    </source>
</evidence>
<dbReference type="PANTHER" id="PTHR22911:SF137">
    <property type="entry name" value="SOLUTE CARRIER FAMILY 35 MEMBER G2-RELATED"/>
    <property type="match status" value="1"/>
</dbReference>
<evidence type="ECO:0000256" key="1">
    <source>
        <dbReference type="ARBA" id="ARBA00004651"/>
    </source>
</evidence>
<feature type="transmembrane region" description="Helical" evidence="8">
    <location>
        <begin position="151"/>
        <end position="171"/>
    </location>
</feature>
<evidence type="ECO:0000256" key="6">
    <source>
        <dbReference type="ARBA" id="ARBA00022989"/>
    </source>
</evidence>
<dbReference type="GO" id="GO:0005886">
    <property type="term" value="C:plasma membrane"/>
    <property type="evidence" value="ECO:0007669"/>
    <property type="project" value="UniProtKB-SubCell"/>
</dbReference>
<accession>A0A839RR71</accession>
<protein>
    <submittedName>
        <fullName evidence="10">Chloramphenicol-sensitive protein RarD</fullName>
    </submittedName>
</protein>
<keyword evidence="7 8" id="KW-0472">Membrane</keyword>
<feature type="transmembrane region" description="Helical" evidence="8">
    <location>
        <begin position="40"/>
        <end position="60"/>
    </location>
</feature>
<keyword evidence="4" id="KW-1003">Cell membrane</keyword>
<dbReference type="EMBL" id="JACHWS010000003">
    <property type="protein sequence ID" value="MBB3038819.1"/>
    <property type="molecule type" value="Genomic_DNA"/>
</dbReference>
<feature type="transmembrane region" description="Helical" evidence="8">
    <location>
        <begin position="128"/>
        <end position="145"/>
    </location>
</feature>
<dbReference type="NCBIfam" id="TIGR00688">
    <property type="entry name" value="rarD"/>
    <property type="match status" value="1"/>
</dbReference>
<comment type="caution">
    <text evidence="10">The sequence shown here is derived from an EMBL/GenBank/DDBJ whole genome shotgun (WGS) entry which is preliminary data.</text>
</comment>
<organism evidence="10 11">
    <name type="scientific">Hoyosella altamirensis</name>
    <dbReference type="NCBI Taxonomy" id="616997"/>
    <lineage>
        <taxon>Bacteria</taxon>
        <taxon>Bacillati</taxon>
        <taxon>Actinomycetota</taxon>
        <taxon>Actinomycetes</taxon>
        <taxon>Mycobacteriales</taxon>
        <taxon>Hoyosellaceae</taxon>
        <taxon>Hoyosella</taxon>
    </lineage>
</organism>
<dbReference type="PANTHER" id="PTHR22911">
    <property type="entry name" value="ACYL-MALONYL CONDENSING ENZYME-RELATED"/>
    <property type="match status" value="1"/>
</dbReference>
<feature type="transmembrane region" description="Helical" evidence="8">
    <location>
        <begin position="244"/>
        <end position="261"/>
    </location>
</feature>
<keyword evidence="11" id="KW-1185">Reference proteome</keyword>
<evidence type="ECO:0000256" key="8">
    <source>
        <dbReference type="SAM" id="Phobius"/>
    </source>
</evidence>
<feature type="transmembrane region" description="Helical" evidence="8">
    <location>
        <begin position="72"/>
        <end position="92"/>
    </location>
</feature>
<comment type="subcellular location">
    <subcellularLocation>
        <location evidence="1">Cell membrane</location>
        <topology evidence="1">Multi-pass membrane protein</topology>
    </subcellularLocation>
</comment>
<evidence type="ECO:0000313" key="11">
    <source>
        <dbReference type="Proteomes" id="UP000567922"/>
    </source>
</evidence>
<evidence type="ECO:0000256" key="2">
    <source>
        <dbReference type="ARBA" id="ARBA00007362"/>
    </source>
</evidence>
<feature type="domain" description="EamA" evidence="9">
    <location>
        <begin position="152"/>
        <end position="284"/>
    </location>
</feature>
<reference evidence="10 11" key="1">
    <citation type="submission" date="2020-08" db="EMBL/GenBank/DDBJ databases">
        <title>Sequencing the genomes of 1000 actinobacteria strains.</title>
        <authorList>
            <person name="Klenk H.-P."/>
        </authorList>
    </citation>
    <scope>NUCLEOTIDE SEQUENCE [LARGE SCALE GENOMIC DNA]</scope>
    <source>
        <strain evidence="10 11">DSM 45258</strain>
    </source>
</reference>
<dbReference type="PROSITE" id="PS51257">
    <property type="entry name" value="PROKAR_LIPOPROTEIN"/>
    <property type="match status" value="1"/>
</dbReference>
<feature type="transmembrane region" description="Helical" evidence="8">
    <location>
        <begin position="12"/>
        <end position="34"/>
    </location>
</feature>
<sequence>MKLSRVVPAEGVAFGAGAYACWGLFPAFFGLLAVSAPLEILAHRVVWTAVLMVGVVLVIGRIRPFLSMGGRAWLLVAAASVFITTNWGVYIFGVVSGRVVETALGYFINPLVSVMLGVVFFRERLNRTQIAAVLIAITAVVVLTLDYGRPPIIALCLAFSFAMYGVVKKVMPLDPRLSVAGEALFAAPFAITFLVVLGVSGAATFVSEGPGHTALLIAAGPVTALPLLLFAAAAQRVPLVTMGILQYLTPALQMAWGVLVLHEDMPASRWLGFTLIWCALAVFTTDSVRRTRRRMRSPVVVDPPR</sequence>
<evidence type="ECO:0000313" key="10">
    <source>
        <dbReference type="EMBL" id="MBB3038819.1"/>
    </source>
</evidence>
<feature type="transmembrane region" description="Helical" evidence="8">
    <location>
        <begin position="183"/>
        <end position="206"/>
    </location>
</feature>